<evidence type="ECO:0000259" key="5">
    <source>
        <dbReference type="PROSITE" id="PS51891"/>
    </source>
</evidence>
<protein>
    <submittedName>
        <fullName evidence="6">GFA family protein</fullName>
    </submittedName>
</protein>
<dbReference type="Gene3D" id="3.90.1590.10">
    <property type="entry name" value="glutathione-dependent formaldehyde- activating enzyme (gfa)"/>
    <property type="match status" value="1"/>
</dbReference>
<feature type="domain" description="CENP-V/GFA" evidence="5">
    <location>
        <begin position="7"/>
        <end position="117"/>
    </location>
</feature>
<evidence type="ECO:0000256" key="3">
    <source>
        <dbReference type="ARBA" id="ARBA00022833"/>
    </source>
</evidence>
<dbReference type="PANTHER" id="PTHR33337">
    <property type="entry name" value="GFA DOMAIN-CONTAINING PROTEIN"/>
    <property type="match status" value="1"/>
</dbReference>
<dbReference type="PANTHER" id="PTHR33337:SF40">
    <property type="entry name" value="CENP-V_GFA DOMAIN-CONTAINING PROTEIN-RELATED"/>
    <property type="match status" value="1"/>
</dbReference>
<name>A0A418WKT9_9SPHN</name>
<keyword evidence="4" id="KW-0456">Lyase</keyword>
<evidence type="ECO:0000256" key="1">
    <source>
        <dbReference type="ARBA" id="ARBA00005495"/>
    </source>
</evidence>
<dbReference type="AlphaFoldDB" id="A0A418WKT9"/>
<dbReference type="OrthoDB" id="7186766at2"/>
<accession>A0A418WKT9</accession>
<dbReference type="PROSITE" id="PS51891">
    <property type="entry name" value="CENP_V_GFA"/>
    <property type="match status" value="1"/>
</dbReference>
<gene>
    <name evidence="6" type="ORF">D3876_10600</name>
</gene>
<dbReference type="EMBL" id="QYUM01000003">
    <property type="protein sequence ID" value="RJF90656.1"/>
    <property type="molecule type" value="Genomic_DNA"/>
</dbReference>
<evidence type="ECO:0000256" key="4">
    <source>
        <dbReference type="ARBA" id="ARBA00023239"/>
    </source>
</evidence>
<organism evidence="6 7">
    <name type="scientific">Sphingomonas cavernae</name>
    <dbReference type="NCBI Taxonomy" id="2320861"/>
    <lineage>
        <taxon>Bacteria</taxon>
        <taxon>Pseudomonadati</taxon>
        <taxon>Pseudomonadota</taxon>
        <taxon>Alphaproteobacteria</taxon>
        <taxon>Sphingomonadales</taxon>
        <taxon>Sphingomonadaceae</taxon>
        <taxon>Sphingomonas</taxon>
    </lineage>
</organism>
<dbReference type="GO" id="GO:0046872">
    <property type="term" value="F:metal ion binding"/>
    <property type="evidence" value="ECO:0007669"/>
    <property type="project" value="UniProtKB-KW"/>
</dbReference>
<evidence type="ECO:0000313" key="6">
    <source>
        <dbReference type="EMBL" id="RJF90656.1"/>
    </source>
</evidence>
<dbReference type="InterPro" id="IPR011057">
    <property type="entry name" value="Mss4-like_sf"/>
</dbReference>
<proteinExistence type="inferred from homology"/>
<keyword evidence="7" id="KW-1185">Reference proteome</keyword>
<reference evidence="6 7" key="1">
    <citation type="submission" date="2018-09" db="EMBL/GenBank/DDBJ databases">
        <authorList>
            <person name="Zhu H."/>
        </authorList>
    </citation>
    <scope>NUCLEOTIDE SEQUENCE [LARGE SCALE GENOMIC DNA]</scope>
    <source>
        <strain evidence="6 7">K2R01-6</strain>
    </source>
</reference>
<comment type="similarity">
    <text evidence="1">Belongs to the Gfa family.</text>
</comment>
<dbReference type="Pfam" id="PF04828">
    <property type="entry name" value="GFA"/>
    <property type="match status" value="1"/>
</dbReference>
<dbReference type="InterPro" id="IPR006913">
    <property type="entry name" value="CENP-V/GFA"/>
</dbReference>
<dbReference type="SUPFAM" id="SSF51316">
    <property type="entry name" value="Mss4-like"/>
    <property type="match status" value="1"/>
</dbReference>
<sequence length="144" mass="15597">MTTTLPVTGGCLCGAVRYTIDAEPIATRICWCRDCQHLAAGNATVNVIFPSDKIAITGETRGYESHADSGNVMHRRFCPACGTPLFSEAEVRPHLIIVRAGTLDDPEVARPSATIWTDSAPHWALIDETLPKIEGQPAPVTTRR</sequence>
<keyword evidence="3" id="KW-0862">Zinc</keyword>
<evidence type="ECO:0000256" key="2">
    <source>
        <dbReference type="ARBA" id="ARBA00022723"/>
    </source>
</evidence>
<dbReference type="RefSeq" id="WP_119762025.1">
    <property type="nucleotide sequence ID" value="NZ_QYUM01000003.1"/>
</dbReference>
<comment type="caution">
    <text evidence="6">The sequence shown here is derived from an EMBL/GenBank/DDBJ whole genome shotgun (WGS) entry which is preliminary data.</text>
</comment>
<dbReference type="GO" id="GO:0016846">
    <property type="term" value="F:carbon-sulfur lyase activity"/>
    <property type="evidence" value="ECO:0007669"/>
    <property type="project" value="InterPro"/>
</dbReference>
<keyword evidence="2" id="KW-0479">Metal-binding</keyword>
<dbReference type="Proteomes" id="UP000286100">
    <property type="component" value="Unassembled WGS sequence"/>
</dbReference>
<evidence type="ECO:0000313" key="7">
    <source>
        <dbReference type="Proteomes" id="UP000286100"/>
    </source>
</evidence>